<dbReference type="Proteomes" id="UP000286134">
    <property type="component" value="Unassembled WGS sequence"/>
</dbReference>
<protein>
    <submittedName>
        <fullName evidence="3">Uncharacterized protein</fullName>
    </submittedName>
</protein>
<evidence type="ECO:0000256" key="1">
    <source>
        <dbReference type="SAM" id="MobiDB-lite"/>
    </source>
</evidence>
<evidence type="ECO:0000256" key="2">
    <source>
        <dbReference type="SAM" id="Phobius"/>
    </source>
</evidence>
<accession>A0A420HYP5</accession>
<reference evidence="3 4" key="1">
    <citation type="journal article" date="2018" name="BMC Genomics">
        <title>Comparative genome analyses reveal sequence features reflecting distinct modes of host-adaptation between dicot and monocot powdery mildew.</title>
        <authorList>
            <person name="Wu Y."/>
            <person name="Ma X."/>
            <person name="Pan Z."/>
            <person name="Kale S.D."/>
            <person name="Song Y."/>
            <person name="King H."/>
            <person name="Zhang Q."/>
            <person name="Presley C."/>
            <person name="Deng X."/>
            <person name="Wei C.I."/>
            <person name="Xiao S."/>
        </authorList>
    </citation>
    <scope>NUCLEOTIDE SEQUENCE [LARGE SCALE GENOMIC DNA]</scope>
    <source>
        <strain evidence="3">UMSG2</strain>
    </source>
</reference>
<feature type="transmembrane region" description="Helical" evidence="2">
    <location>
        <begin position="96"/>
        <end position="115"/>
    </location>
</feature>
<feature type="region of interest" description="Disordered" evidence="1">
    <location>
        <begin position="1"/>
        <end position="26"/>
    </location>
</feature>
<dbReference type="OrthoDB" id="5353310at2759"/>
<feature type="compositionally biased region" description="Polar residues" evidence="1">
    <location>
        <begin position="60"/>
        <end position="70"/>
    </location>
</feature>
<dbReference type="AlphaFoldDB" id="A0A420HYP5"/>
<name>A0A420HYP5_9PEZI</name>
<keyword evidence="4" id="KW-1185">Reference proteome</keyword>
<keyword evidence="2" id="KW-0812">Transmembrane</keyword>
<proteinExistence type="predicted"/>
<dbReference type="EMBL" id="MCFK01003275">
    <property type="protein sequence ID" value="RKF62549.1"/>
    <property type="molecule type" value="Genomic_DNA"/>
</dbReference>
<evidence type="ECO:0000313" key="4">
    <source>
        <dbReference type="Proteomes" id="UP000286134"/>
    </source>
</evidence>
<comment type="caution">
    <text evidence="3">The sequence shown here is derived from an EMBL/GenBank/DDBJ whole genome shotgun (WGS) entry which is preliminary data.</text>
</comment>
<feature type="region of interest" description="Disordered" evidence="1">
    <location>
        <begin position="59"/>
        <end position="84"/>
    </location>
</feature>
<keyword evidence="2" id="KW-1133">Transmembrane helix</keyword>
<organism evidence="3 4">
    <name type="scientific">Erysiphe neolycopersici</name>
    <dbReference type="NCBI Taxonomy" id="212602"/>
    <lineage>
        <taxon>Eukaryota</taxon>
        <taxon>Fungi</taxon>
        <taxon>Dikarya</taxon>
        <taxon>Ascomycota</taxon>
        <taxon>Pezizomycotina</taxon>
        <taxon>Leotiomycetes</taxon>
        <taxon>Erysiphales</taxon>
        <taxon>Erysiphaceae</taxon>
        <taxon>Erysiphe</taxon>
    </lineage>
</organism>
<gene>
    <name evidence="3" type="ORF">OnM2_032025</name>
</gene>
<keyword evidence="2" id="KW-0472">Membrane</keyword>
<sequence length="122" mass="13599">MGGNPRAPRPHVIRPSPLAQVSHQRSLSVTPETSELSYDPLFWRRFSVAIQTDCGDIETGKSTISTSESGVSPRKKYHGDEWLSQQHREKRRCRQVAMCITGIVITIVVSAAVLGRHFTTGR</sequence>
<evidence type="ECO:0000313" key="3">
    <source>
        <dbReference type="EMBL" id="RKF62549.1"/>
    </source>
</evidence>